<dbReference type="SUPFAM" id="SSF55144">
    <property type="entry name" value="LigT-like"/>
    <property type="match status" value="1"/>
</dbReference>
<dbReference type="Pfam" id="PF01909">
    <property type="entry name" value="NTP_transf_2"/>
    <property type="match status" value="1"/>
</dbReference>
<evidence type="ECO:0000256" key="4">
    <source>
        <dbReference type="ARBA" id="ARBA00022664"/>
    </source>
</evidence>
<proteinExistence type="inferred from homology"/>
<comment type="subcellular location">
    <subcellularLocation>
        <location evidence="1">Nucleus</location>
    </subcellularLocation>
</comment>
<evidence type="ECO:0000256" key="1">
    <source>
        <dbReference type="ARBA" id="ARBA00004123"/>
    </source>
</evidence>
<evidence type="ECO:0000256" key="2">
    <source>
        <dbReference type="ARBA" id="ARBA00010912"/>
    </source>
</evidence>
<dbReference type="PANTHER" id="PTHR10682">
    <property type="entry name" value="POLY A POLYMERASE"/>
    <property type="match status" value="1"/>
</dbReference>
<keyword evidence="5" id="KW-0808">Transferase</keyword>
<evidence type="ECO:0000256" key="7">
    <source>
        <dbReference type="ARBA" id="ARBA00022840"/>
    </source>
</evidence>
<evidence type="ECO:0000256" key="8">
    <source>
        <dbReference type="ARBA" id="ARBA00023242"/>
    </source>
</evidence>
<evidence type="ECO:0000259" key="11">
    <source>
        <dbReference type="Pfam" id="PF03372"/>
    </source>
</evidence>
<feature type="domain" description="Poly(A) polymerase central" evidence="13">
    <location>
        <begin position="1121"/>
        <end position="1190"/>
    </location>
</feature>
<dbReference type="InterPro" id="IPR007012">
    <property type="entry name" value="PolA_pol_cen_dom"/>
</dbReference>
<evidence type="ECO:0000256" key="6">
    <source>
        <dbReference type="ARBA" id="ARBA00022741"/>
    </source>
</evidence>
<keyword evidence="8" id="KW-0539">Nucleus</keyword>
<dbReference type="EMBL" id="JAHCVI010000003">
    <property type="protein sequence ID" value="KAG7287983.1"/>
    <property type="molecule type" value="Genomic_DNA"/>
</dbReference>
<comment type="similarity">
    <text evidence="2">Belongs to the poly(A) polymerase family.</text>
</comment>
<feature type="region of interest" description="Disordered" evidence="9">
    <location>
        <begin position="1"/>
        <end position="66"/>
    </location>
</feature>
<organism evidence="14 15">
    <name type="scientific">Staphylotrichum longicolle</name>
    <dbReference type="NCBI Taxonomy" id="669026"/>
    <lineage>
        <taxon>Eukaryota</taxon>
        <taxon>Fungi</taxon>
        <taxon>Dikarya</taxon>
        <taxon>Ascomycota</taxon>
        <taxon>Pezizomycotina</taxon>
        <taxon>Sordariomycetes</taxon>
        <taxon>Sordariomycetidae</taxon>
        <taxon>Sordariales</taxon>
        <taxon>Chaetomiaceae</taxon>
        <taxon>Staphylotrichum</taxon>
    </lineage>
</organism>
<dbReference type="SUPFAM" id="SSF56219">
    <property type="entry name" value="DNase I-like"/>
    <property type="match status" value="1"/>
</dbReference>
<keyword evidence="6" id="KW-0547">Nucleotide-binding</keyword>
<evidence type="ECO:0000313" key="14">
    <source>
        <dbReference type="EMBL" id="KAG7287983.1"/>
    </source>
</evidence>
<reference evidence="14" key="1">
    <citation type="submission" date="2023-02" db="EMBL/GenBank/DDBJ databases">
        <authorList>
            <person name="Palmer J.M."/>
        </authorList>
    </citation>
    <scope>NUCLEOTIDE SEQUENCE</scope>
    <source>
        <strain evidence="14">FW57</strain>
    </source>
</reference>
<dbReference type="Pfam" id="PF04457">
    <property type="entry name" value="MJ1316"/>
    <property type="match status" value="1"/>
</dbReference>
<feature type="domain" description="Polymerase nucleotidyl transferase" evidence="10">
    <location>
        <begin position="991"/>
        <end position="1060"/>
    </location>
</feature>
<dbReference type="InterPro" id="IPR002934">
    <property type="entry name" value="Polymerase_NTP_transf_dom"/>
</dbReference>
<feature type="domain" description="MJ1316 RNA cyclic group end recognition" evidence="12">
    <location>
        <begin position="1499"/>
        <end position="1569"/>
    </location>
</feature>
<dbReference type="Gene3D" id="1.10.1410.10">
    <property type="match status" value="1"/>
</dbReference>
<evidence type="ECO:0000259" key="10">
    <source>
        <dbReference type="Pfam" id="PF01909"/>
    </source>
</evidence>
<evidence type="ECO:0000256" key="3">
    <source>
        <dbReference type="ARBA" id="ARBA00012388"/>
    </source>
</evidence>
<feature type="compositionally biased region" description="Acidic residues" evidence="9">
    <location>
        <begin position="1341"/>
        <end position="1351"/>
    </location>
</feature>
<name>A0AAD4EUR8_9PEZI</name>
<evidence type="ECO:0000256" key="5">
    <source>
        <dbReference type="ARBA" id="ARBA00022679"/>
    </source>
</evidence>
<keyword evidence="7" id="KW-0067">ATP-binding</keyword>
<accession>A0AAD4EUR8</accession>
<dbReference type="SUPFAM" id="SSF81631">
    <property type="entry name" value="PAP/OAS1 substrate-binding domain"/>
    <property type="match status" value="1"/>
</dbReference>
<evidence type="ECO:0000313" key="15">
    <source>
        <dbReference type="Proteomes" id="UP001197093"/>
    </source>
</evidence>
<dbReference type="Gene3D" id="3.30.460.10">
    <property type="entry name" value="Beta Polymerase, domain 2"/>
    <property type="match status" value="1"/>
</dbReference>
<dbReference type="Pfam" id="PF04928">
    <property type="entry name" value="PAP_central"/>
    <property type="match status" value="1"/>
</dbReference>
<feature type="domain" description="Endonuclease/exonuclease/phosphatase" evidence="11">
    <location>
        <begin position="610"/>
        <end position="877"/>
    </location>
</feature>
<gene>
    <name evidence="14" type="ORF">NEMBOFW57_007503</name>
</gene>
<dbReference type="GO" id="GO:0006397">
    <property type="term" value="P:mRNA processing"/>
    <property type="evidence" value="ECO:0007669"/>
    <property type="project" value="UniProtKB-KW"/>
</dbReference>
<evidence type="ECO:0000259" key="12">
    <source>
        <dbReference type="Pfam" id="PF04457"/>
    </source>
</evidence>
<dbReference type="Pfam" id="PF13563">
    <property type="entry name" value="2_5_RNA_ligase2"/>
    <property type="match status" value="1"/>
</dbReference>
<dbReference type="InterPro" id="IPR036691">
    <property type="entry name" value="Endo/exonu/phosph_ase_sf"/>
</dbReference>
<dbReference type="Proteomes" id="UP001197093">
    <property type="component" value="Unassembled WGS sequence"/>
</dbReference>
<evidence type="ECO:0000259" key="13">
    <source>
        <dbReference type="Pfam" id="PF04928"/>
    </source>
</evidence>
<feature type="compositionally biased region" description="Low complexity" evidence="9">
    <location>
        <begin position="19"/>
        <end position="46"/>
    </location>
</feature>
<dbReference type="InterPro" id="IPR005135">
    <property type="entry name" value="Endo/exonuclease/phosphatase"/>
</dbReference>
<dbReference type="InterPro" id="IPR043519">
    <property type="entry name" value="NT_sf"/>
</dbReference>
<dbReference type="Gene3D" id="3.60.10.10">
    <property type="entry name" value="Endonuclease/exonuclease/phosphatase"/>
    <property type="match status" value="1"/>
</dbReference>
<dbReference type="InterPro" id="IPR009097">
    <property type="entry name" value="Cyclic_Pdiesterase"/>
</dbReference>
<feature type="region of interest" description="Disordered" evidence="9">
    <location>
        <begin position="1334"/>
        <end position="1353"/>
    </location>
</feature>
<sequence>MGTPQTPALEEKMRLQDHLSLQQQQQQQSPAASQSRSPASGSNTEPTPSPSSPPADLHNPKPPPRYPGLPLLDYRLYHPALFDLSADKVTIKSSVPYLSTSADALVALVRQQATVPPKPQIHVVGRRGSSPTSGRVDFSIKLNLMALLVPEDPRQRMDYLRCVGPGEVAFRGGSKPSTVPEVEGDGGLEAWAARFVADGASVKQFVLERAVVNLDVDWLEGQIRSLVVGMRYPGTVAVSFPVTHSRVVVQNPDRVNKFITSVTGFFAGKRKYEVVKAVWPFATMPRGGEPGSRRCAVQSEEVWWREWKGSIRHAIATKRHGWVTNEDKLEALMEGTPSTTPENPSPSSPPHLWPRLDRLRALYDKAYPKWPPHVNLVYPFVRPESLAPAVEAIGAGLGAVSRRRKDGRMQMRLGGVGVFQHRRDNTIYLTAAGPEDGEKELERLRGLVLGALGANDGEDGKEKRGKGKKGYKMHLTVAQSEDVNCAAHKFLVEKVGLVPRVEWRVGELAVLVRERGAKGESVMRLWGTVGLDGRVERVEELGAFYDGLGAVRNEGTVEDEGEEGEEAAAERDQLQSGMPFYFEEETERWVSFAASTLETEREERTSLTVASYNVLAEFEWPASEARYPLLVKNILAENAEADVLVLQEVTDGFLSYLLGDEQIRDAYSFCSHGPPSQDDIEPLPNYLNIVVLSKTAFDWEYVSFHRKHKGAVVACFKDIGRFEGNRFLPVVLAAVHLSHGLTDGAVAAKKADIKRITGYLSEMYPKHPWILAGDFNVTTSSASIDAALKKKTISDLSATHLASLDKLFAEVKLDDAWRTAVADGDESDLDSDELNGEQGATWDPTANGMAAAMAAGGGNTRPQRYDRILVRGEGLLEVSKFNMFGFLTEQGDARGSDKFASDHWGIRCTLTVGSSADKAEGPSEEIASLVVPVHLKEAPEPLSQEGSVEEALIELGVIPSEEEASKRETALDLLKSVILDAPAAEIAGSRVQPAVVVVPVGSYALDVWTSSSDIDVLCIGPFSTNTFFALASQRLRKAAAQGIRILRRVKAHTGTMLEIEVHDIKMDLQYCPATSVAERWPAVLRTPPSDPIWSLSAPTLSKLKAIRDIDYLRRSIPDLATFRLAHRAIKTWAKSRGIYSARFGFLSGIQISILLARVHKLLAHNNPGTPPSAETLLATFFTHYAAFPFHTHLAFDPFFHRARIPYTRTTREPLAILGFFPPTLNTALAASIPSAQTLAAELRRASDALTTTSTIPSSWTAFLSAPAAAADFLAAHKTFVKLDVQYWGLGLARGAQLLGWVESRCVALLVDLQRRAPGVRGRMWPGRFVERAVGQRADHHDDDDDDDDEKEGENVRDFRGCYLVGLDKADPDMGKEELKIALGALQGVLARFEGQMRGDEKYFDARSCWLSAGVVNRAELGELEIDRREWGEYTPGDEEEEEEEEEEEQEQGSEEESGPASEEEEFWTGPSKKEKKKKGAAARRQIAVVDLRADKTKKFRTAADAMNRIRWDPELDSSDYVVGYEDRFTGAQEKELEAWKSEQTDEEFIPQHRILYFKRKSDGRKVWDRRTRFDELFGNVV</sequence>
<comment type="caution">
    <text evidence="14">The sequence shown here is derived from an EMBL/GenBank/DDBJ whole genome shotgun (WGS) entry which is preliminary data.</text>
</comment>
<protein>
    <recommendedName>
        <fullName evidence="3">polynucleotide adenylyltransferase</fullName>
        <ecNumber evidence="3">2.7.7.19</ecNumber>
    </recommendedName>
</protein>
<keyword evidence="15" id="KW-1185">Reference proteome</keyword>
<feature type="compositionally biased region" description="Acidic residues" evidence="9">
    <location>
        <begin position="1435"/>
        <end position="1466"/>
    </location>
</feature>
<dbReference type="GO" id="GO:1990817">
    <property type="term" value="F:poly(A) RNA polymerase activity"/>
    <property type="evidence" value="ECO:0007669"/>
    <property type="project" value="UniProtKB-EC"/>
</dbReference>
<evidence type="ECO:0000256" key="9">
    <source>
        <dbReference type="SAM" id="MobiDB-lite"/>
    </source>
</evidence>
<dbReference type="GO" id="GO:0005634">
    <property type="term" value="C:nucleus"/>
    <property type="evidence" value="ECO:0007669"/>
    <property type="project" value="UniProtKB-SubCell"/>
</dbReference>
<dbReference type="Pfam" id="PF03372">
    <property type="entry name" value="Exo_endo_phos"/>
    <property type="match status" value="1"/>
</dbReference>
<dbReference type="EC" id="2.7.7.19" evidence="3"/>
<dbReference type="InterPro" id="IPR040459">
    <property type="entry name" value="MJ1316"/>
</dbReference>
<dbReference type="SUPFAM" id="SSF81301">
    <property type="entry name" value="Nucleotidyltransferase"/>
    <property type="match status" value="1"/>
</dbReference>
<feature type="region of interest" description="Disordered" evidence="9">
    <location>
        <begin position="1428"/>
        <end position="1479"/>
    </location>
</feature>
<dbReference type="GO" id="GO:0005524">
    <property type="term" value="F:ATP binding"/>
    <property type="evidence" value="ECO:0007669"/>
    <property type="project" value="UniProtKB-KW"/>
</dbReference>
<dbReference type="PANTHER" id="PTHR10682:SF23">
    <property type="entry name" value="POLYNUCLEOTIDE ADENYLYLTRANSFERASE"/>
    <property type="match status" value="1"/>
</dbReference>
<dbReference type="Gene3D" id="3.90.1140.10">
    <property type="entry name" value="Cyclic phosphodiesterase"/>
    <property type="match status" value="1"/>
</dbReference>
<keyword evidence="4" id="KW-0507">mRNA processing</keyword>